<proteinExistence type="predicted"/>
<gene>
    <name evidence="2" type="ORF">PMES_02133</name>
</gene>
<dbReference type="EMBL" id="APKE01000025">
    <property type="protein sequence ID" value="KAF0675502.1"/>
    <property type="molecule type" value="Genomic_DNA"/>
</dbReference>
<dbReference type="Proteomes" id="UP000698242">
    <property type="component" value="Unassembled WGS sequence"/>
</dbReference>
<evidence type="ECO:0000256" key="1">
    <source>
        <dbReference type="SAM" id="MobiDB-lite"/>
    </source>
</evidence>
<comment type="caution">
    <text evidence="2">The sequence shown here is derived from an EMBL/GenBank/DDBJ whole genome shotgun (WGS) entry which is preliminary data.</text>
</comment>
<dbReference type="SUPFAM" id="SSF54637">
    <property type="entry name" value="Thioesterase/thiol ester dehydrase-isomerase"/>
    <property type="match status" value="1"/>
</dbReference>
<dbReference type="InterPro" id="IPR029069">
    <property type="entry name" value="HotDog_dom_sf"/>
</dbReference>
<evidence type="ECO:0000313" key="3">
    <source>
        <dbReference type="Proteomes" id="UP000698242"/>
    </source>
</evidence>
<name>A0A921NPK0_9RHOB</name>
<feature type="region of interest" description="Disordered" evidence="1">
    <location>
        <begin position="138"/>
        <end position="158"/>
    </location>
</feature>
<dbReference type="PANTHER" id="PTHR28152:SF1">
    <property type="entry name" value="HYDROXYACYL-THIOESTER DEHYDRATASE TYPE 2, MITOCHONDRIAL"/>
    <property type="match status" value="1"/>
</dbReference>
<dbReference type="InterPro" id="IPR052741">
    <property type="entry name" value="Mitochondrial_HTD2"/>
</dbReference>
<evidence type="ECO:0000313" key="2">
    <source>
        <dbReference type="EMBL" id="KAF0675502.1"/>
    </source>
</evidence>
<protein>
    <submittedName>
        <fullName evidence="2">Mesaconyl-C4 CoA hydratase</fullName>
    </submittedName>
</protein>
<keyword evidence="3" id="KW-1185">Reference proteome</keyword>
<reference evidence="2" key="1">
    <citation type="submission" date="2013-03" db="EMBL/GenBank/DDBJ databases">
        <title>Genome Sequence of the Profundibacterium mesophilum strain KAUST100406-0324T from Red Sea, a novel genus in the family Rhodobacteraceae.</title>
        <authorList>
            <person name="Essack M."/>
            <person name="Alam I."/>
            <person name="Lafi F."/>
            <person name="Alawi W."/>
            <person name="Kamanu F."/>
            <person name="Al-Suwailem A."/>
            <person name="Lee O.O."/>
            <person name="Xu Y."/>
            <person name="Bajic V."/>
            <person name="Qian P.-Y."/>
            <person name="Archer J."/>
        </authorList>
    </citation>
    <scope>NUCLEOTIDE SEQUENCE</scope>
    <source>
        <strain evidence="2">KAUST100406-0324</strain>
    </source>
</reference>
<feature type="compositionally biased region" description="Basic and acidic residues" evidence="1">
    <location>
        <begin position="138"/>
        <end position="157"/>
    </location>
</feature>
<dbReference type="PANTHER" id="PTHR28152">
    <property type="entry name" value="HYDROXYACYL-THIOESTER DEHYDRATASE TYPE 2, MITOCHONDRIAL"/>
    <property type="match status" value="1"/>
</dbReference>
<dbReference type="OrthoDB" id="7183822at2"/>
<sequence>MQVSETSDDLDPARADALRAALNLDGPPFRAGDPLPPFFHQVYFWNPLPPARLGRDGHPARPPALADAGLTRRMWAGGRLDFAHSLECGRRAQRRTIPGPLSFKTGRSGPLAFQTLTHEIVQDGIIRVTERQDLVFRAEPGPDARPPEPIPARRDETQSAEQDFSSTLLFRYSALTFNGHRIHYDADYARQVEGYDGLVVHGPLLAQLLMLMADALAGPLRRFTFRAAAPLIAGEGATLCRAGRDLWVRAADGREIMTASLD</sequence>
<organism evidence="2 3">
    <name type="scientific">Profundibacterium mesophilum KAUST100406-0324</name>
    <dbReference type="NCBI Taxonomy" id="1037889"/>
    <lineage>
        <taxon>Bacteria</taxon>
        <taxon>Pseudomonadati</taxon>
        <taxon>Pseudomonadota</taxon>
        <taxon>Alphaproteobacteria</taxon>
        <taxon>Rhodobacterales</taxon>
        <taxon>Roseobacteraceae</taxon>
        <taxon>Profundibacterium</taxon>
    </lineage>
</organism>
<dbReference type="GO" id="GO:0019171">
    <property type="term" value="F:(3R)-hydroxyacyl-[acyl-carrier-protein] dehydratase activity"/>
    <property type="evidence" value="ECO:0007669"/>
    <property type="project" value="TreeGrafter"/>
</dbReference>
<dbReference type="AlphaFoldDB" id="A0A921NPK0"/>
<dbReference type="Gene3D" id="3.10.129.10">
    <property type="entry name" value="Hotdog Thioesterase"/>
    <property type="match status" value="2"/>
</dbReference>
<accession>A0A921NPK0</accession>